<dbReference type="GO" id="GO:0005509">
    <property type="term" value="F:calcium ion binding"/>
    <property type="evidence" value="ECO:0007669"/>
    <property type="project" value="InterPro"/>
</dbReference>
<protein>
    <recommendedName>
        <fullName evidence="3">EF-hand domain-containing protein</fullName>
    </recommendedName>
</protein>
<keyword evidence="1" id="KW-0677">Repeat</keyword>
<evidence type="ECO:0000259" key="3">
    <source>
        <dbReference type="PROSITE" id="PS50222"/>
    </source>
</evidence>
<dbReference type="AlphaFoldDB" id="A0A7S1S1C0"/>
<dbReference type="InterPro" id="IPR018247">
    <property type="entry name" value="EF_Hand_1_Ca_BS"/>
</dbReference>
<dbReference type="SMART" id="SM00054">
    <property type="entry name" value="EFh"/>
    <property type="match status" value="4"/>
</dbReference>
<name>A0A7S1S1C0_ALECA</name>
<dbReference type="PANTHER" id="PTHR23050">
    <property type="entry name" value="CALCIUM BINDING PROTEIN"/>
    <property type="match status" value="1"/>
</dbReference>
<gene>
    <name evidence="4" type="ORF">ACAT0790_LOCUS58456</name>
</gene>
<dbReference type="InterPro" id="IPR050145">
    <property type="entry name" value="Centrin_CML-like"/>
</dbReference>
<evidence type="ECO:0000313" key="4">
    <source>
        <dbReference type="EMBL" id="CAD9181684.1"/>
    </source>
</evidence>
<feature type="domain" description="EF-hand" evidence="3">
    <location>
        <begin position="99"/>
        <end position="134"/>
    </location>
</feature>
<dbReference type="InterPro" id="IPR011992">
    <property type="entry name" value="EF-hand-dom_pair"/>
</dbReference>
<dbReference type="FunFam" id="1.10.238.10:FF:000003">
    <property type="entry name" value="Calmodulin A"/>
    <property type="match status" value="1"/>
</dbReference>
<dbReference type="PROSITE" id="PS50222">
    <property type="entry name" value="EF_HAND_2"/>
    <property type="match status" value="2"/>
</dbReference>
<dbReference type="Gene3D" id="1.10.238.10">
    <property type="entry name" value="EF-hand"/>
    <property type="match status" value="1"/>
</dbReference>
<proteinExistence type="predicted"/>
<reference evidence="4" key="1">
    <citation type="submission" date="2021-01" db="EMBL/GenBank/DDBJ databases">
        <authorList>
            <person name="Corre E."/>
            <person name="Pelletier E."/>
            <person name="Niang G."/>
            <person name="Scheremetjew M."/>
            <person name="Finn R."/>
            <person name="Kale V."/>
            <person name="Holt S."/>
            <person name="Cochrane G."/>
            <person name="Meng A."/>
            <person name="Brown T."/>
            <person name="Cohen L."/>
        </authorList>
    </citation>
    <scope>NUCLEOTIDE SEQUENCE</scope>
    <source>
        <strain evidence="4">OF101</strain>
    </source>
</reference>
<dbReference type="Pfam" id="PF13499">
    <property type="entry name" value="EF-hand_7"/>
    <property type="match status" value="2"/>
</dbReference>
<dbReference type="EMBL" id="HBGE01098214">
    <property type="protein sequence ID" value="CAD9181684.1"/>
    <property type="molecule type" value="Transcribed_RNA"/>
</dbReference>
<keyword evidence="2" id="KW-0106">Calcium</keyword>
<organism evidence="4">
    <name type="scientific">Alexandrium catenella</name>
    <name type="common">Red tide dinoflagellate</name>
    <name type="synonym">Gonyaulax catenella</name>
    <dbReference type="NCBI Taxonomy" id="2925"/>
    <lineage>
        <taxon>Eukaryota</taxon>
        <taxon>Sar</taxon>
        <taxon>Alveolata</taxon>
        <taxon>Dinophyceae</taxon>
        <taxon>Gonyaulacales</taxon>
        <taxon>Pyrocystaceae</taxon>
        <taxon>Alexandrium</taxon>
    </lineage>
</organism>
<dbReference type="PROSITE" id="PS00018">
    <property type="entry name" value="EF_HAND_1"/>
    <property type="match status" value="2"/>
</dbReference>
<evidence type="ECO:0000256" key="1">
    <source>
        <dbReference type="ARBA" id="ARBA00022737"/>
    </source>
</evidence>
<sequence length="238" mass="26268">MLQVNPDRRLTAQAALEHPWILRRRRTSPGAVDRGVAEALVAFGQSPKFRRCCLELLAWSLSTTDRAKVHDQFLSMDTEGKGTITRAQLKAVMTAKLRIPEPEAEVVFASMDSNHNDEVNYSEFLAAMVSTCIELHNSPVLALFRKFDRDNSGYVTAHGLRAVLGEGFEAEAMLDTADLDRDGRLSFPEFYSFLQGSPAAASARPPLVLRAASVLFGVLRFSPFRCCVRPAPARGEGQ</sequence>
<accession>A0A7S1S1C0</accession>
<dbReference type="InterPro" id="IPR002048">
    <property type="entry name" value="EF_hand_dom"/>
</dbReference>
<dbReference type="SUPFAM" id="SSF47473">
    <property type="entry name" value="EF-hand"/>
    <property type="match status" value="1"/>
</dbReference>
<evidence type="ECO:0000256" key="2">
    <source>
        <dbReference type="ARBA" id="ARBA00022837"/>
    </source>
</evidence>
<dbReference type="CDD" id="cd00051">
    <property type="entry name" value="EFh"/>
    <property type="match status" value="1"/>
</dbReference>
<feature type="domain" description="EF-hand" evidence="3">
    <location>
        <begin position="165"/>
        <end position="200"/>
    </location>
</feature>